<comment type="caution">
    <text evidence="1">The sequence shown here is derived from an EMBL/GenBank/DDBJ whole genome shotgun (WGS) entry which is preliminary data.</text>
</comment>
<proteinExistence type="predicted"/>
<reference evidence="1 2" key="1">
    <citation type="submission" date="2015-07" db="EMBL/GenBank/DDBJ databases">
        <title>Draft genome of Bellilinea caldifistulae DSM 17877.</title>
        <authorList>
            <person name="Hemp J."/>
            <person name="Ward L.M."/>
            <person name="Pace L.A."/>
            <person name="Fischer W.W."/>
        </authorList>
    </citation>
    <scope>NUCLEOTIDE SEQUENCE [LARGE SCALE GENOMIC DNA]</scope>
    <source>
        <strain evidence="1 2">GOMI-1</strain>
    </source>
</reference>
<protein>
    <submittedName>
        <fullName evidence="1">Uncharacterized protein</fullName>
    </submittedName>
</protein>
<dbReference type="OrthoDB" id="8479517at2"/>
<organism evidence="1 2">
    <name type="scientific">Bellilinea caldifistulae</name>
    <dbReference type="NCBI Taxonomy" id="360411"/>
    <lineage>
        <taxon>Bacteria</taxon>
        <taxon>Bacillati</taxon>
        <taxon>Chloroflexota</taxon>
        <taxon>Anaerolineae</taxon>
        <taxon>Anaerolineales</taxon>
        <taxon>Anaerolineaceae</taxon>
        <taxon>Bellilinea</taxon>
    </lineage>
</organism>
<evidence type="ECO:0000313" key="2">
    <source>
        <dbReference type="Proteomes" id="UP000050514"/>
    </source>
</evidence>
<gene>
    <name evidence="1" type="ORF">AC812_12295</name>
</gene>
<accession>A0A0P6XI08</accession>
<dbReference type="STRING" id="360411.AC812_12295"/>
<sequence length="250" mass="27664">MKDKVSLTLNGEIPVNLFAEAISGLSGLLHALTEEIAAGKTIEWQIIELSAGSATAVIQGIADTAEDVEKITTAYAFIGRQLQIGNTIPYSPKVIQSARKIASILDGKVSSIEFGIDGEIYHITQSGFQEKPMTKAYSYGVITGKVENLIGHKTLKFTLYDNLFNRGVTCYVEEEKRELLRNIWGKTVSVTGYIYRDIITGRPLEIHDIETVEIVPMREPGAYKKARGALSWKPGDETADQTIRRLRDDN</sequence>
<dbReference type="RefSeq" id="WP_061918898.1">
    <property type="nucleotide sequence ID" value="NZ_DF967971.1"/>
</dbReference>
<name>A0A0P6XI08_9CHLR</name>
<dbReference type="EMBL" id="LGHJ01000017">
    <property type="protein sequence ID" value="KPL74569.1"/>
    <property type="molecule type" value="Genomic_DNA"/>
</dbReference>
<dbReference type="Proteomes" id="UP000050514">
    <property type="component" value="Unassembled WGS sequence"/>
</dbReference>
<evidence type="ECO:0000313" key="1">
    <source>
        <dbReference type="EMBL" id="KPL74569.1"/>
    </source>
</evidence>
<keyword evidence="2" id="KW-1185">Reference proteome</keyword>
<dbReference type="AlphaFoldDB" id="A0A0P6XI08"/>